<sequence>MKDTSQEIDAEAARWAVRLDCGPLDPDVEQEFESWLSQSPRHEGALLRACAIVEATRLSSDPVADNDDAHLPDEQFYESAPIASRYWKRAVGMALVASVLIWAFSFGNFFVPAPTVYTTGKGEMRRIILEDGSAVDLNTQSRLEVAYSDSERSIRLTSGEAFFKVAKNKERPFIVSTPFANVRAVGTAFAVRNTGADKFHVVVEEGVVELANDQSTFAPFQLRENMRVEAEEGGRLLQVSHFNPSLINNDLAWREGKIAFTGTPLREAVAEFSRYTNTPIILDGAEIGDRKIAGYFALDDPEAFTNSVASILDLQVNREGRTIHITDGQAAP</sequence>
<keyword evidence="1" id="KW-1133">Transmembrane helix</keyword>
<evidence type="ECO:0000259" key="3">
    <source>
        <dbReference type="Pfam" id="PF16220"/>
    </source>
</evidence>
<dbReference type="InterPro" id="IPR032623">
    <property type="entry name" value="FecR_N"/>
</dbReference>
<proteinExistence type="predicted"/>
<keyword evidence="1" id="KW-0472">Membrane</keyword>
<dbReference type="PIRSF" id="PIRSF018266">
    <property type="entry name" value="FecR"/>
    <property type="match status" value="1"/>
</dbReference>
<keyword evidence="5" id="KW-1185">Reference proteome</keyword>
<dbReference type="Proteomes" id="UP000612349">
    <property type="component" value="Unassembled WGS sequence"/>
</dbReference>
<feature type="domain" description="FecR protein" evidence="2">
    <location>
        <begin position="116"/>
        <end position="209"/>
    </location>
</feature>
<reference evidence="4" key="1">
    <citation type="journal article" date="2014" name="Int. J. Syst. Evol. Microbiol.">
        <title>Complete genome sequence of Corynebacterium casei LMG S-19264T (=DSM 44701T), isolated from a smear-ripened cheese.</title>
        <authorList>
            <consortium name="US DOE Joint Genome Institute (JGI-PGF)"/>
            <person name="Walter F."/>
            <person name="Albersmeier A."/>
            <person name="Kalinowski J."/>
            <person name="Ruckert C."/>
        </authorList>
    </citation>
    <scope>NUCLEOTIDE SEQUENCE</scope>
    <source>
        <strain evidence="4">CGMCC 1.15360</strain>
    </source>
</reference>
<organism evidence="4 5">
    <name type="scientific">Croceicoccus mobilis</name>
    <dbReference type="NCBI Taxonomy" id="1703339"/>
    <lineage>
        <taxon>Bacteria</taxon>
        <taxon>Pseudomonadati</taxon>
        <taxon>Pseudomonadota</taxon>
        <taxon>Alphaproteobacteria</taxon>
        <taxon>Sphingomonadales</taxon>
        <taxon>Erythrobacteraceae</taxon>
        <taxon>Croceicoccus</taxon>
    </lineage>
</organism>
<feature type="transmembrane region" description="Helical" evidence="1">
    <location>
        <begin position="90"/>
        <end position="111"/>
    </location>
</feature>
<dbReference type="EMBL" id="BMIP01000003">
    <property type="protein sequence ID" value="GGD69077.1"/>
    <property type="molecule type" value="Genomic_DNA"/>
</dbReference>
<name>A0A916YZR7_9SPHN</name>
<evidence type="ECO:0000313" key="4">
    <source>
        <dbReference type="EMBL" id="GGD69077.1"/>
    </source>
</evidence>
<comment type="caution">
    <text evidence="4">The sequence shown here is derived from an EMBL/GenBank/DDBJ whole genome shotgun (WGS) entry which is preliminary data.</text>
</comment>
<dbReference type="Gene3D" id="2.60.120.1440">
    <property type="match status" value="1"/>
</dbReference>
<evidence type="ECO:0000259" key="2">
    <source>
        <dbReference type="Pfam" id="PF04773"/>
    </source>
</evidence>
<reference evidence="4" key="2">
    <citation type="submission" date="2020-09" db="EMBL/GenBank/DDBJ databases">
        <authorList>
            <person name="Sun Q."/>
            <person name="Zhou Y."/>
        </authorList>
    </citation>
    <scope>NUCLEOTIDE SEQUENCE</scope>
    <source>
        <strain evidence="4">CGMCC 1.15360</strain>
    </source>
</reference>
<dbReference type="GO" id="GO:0016989">
    <property type="term" value="F:sigma factor antagonist activity"/>
    <property type="evidence" value="ECO:0007669"/>
    <property type="project" value="TreeGrafter"/>
</dbReference>
<protein>
    <submittedName>
        <fullName evidence="4">Iron dicitrate transporter FecR</fullName>
    </submittedName>
</protein>
<dbReference type="PANTHER" id="PTHR30273:SF2">
    <property type="entry name" value="PROTEIN FECR"/>
    <property type="match status" value="1"/>
</dbReference>
<dbReference type="PANTHER" id="PTHR30273">
    <property type="entry name" value="PERIPLASMIC SIGNAL SENSOR AND SIGMA FACTOR ACTIVATOR FECR-RELATED"/>
    <property type="match status" value="1"/>
</dbReference>
<accession>A0A916YZR7</accession>
<keyword evidence="1" id="KW-0812">Transmembrane</keyword>
<dbReference type="Pfam" id="PF16220">
    <property type="entry name" value="DUF4880"/>
    <property type="match status" value="1"/>
</dbReference>
<evidence type="ECO:0000313" key="5">
    <source>
        <dbReference type="Proteomes" id="UP000612349"/>
    </source>
</evidence>
<evidence type="ECO:0000256" key="1">
    <source>
        <dbReference type="SAM" id="Phobius"/>
    </source>
</evidence>
<dbReference type="Gene3D" id="3.55.50.30">
    <property type="match status" value="1"/>
</dbReference>
<dbReference type="InterPro" id="IPR006860">
    <property type="entry name" value="FecR"/>
</dbReference>
<dbReference type="Pfam" id="PF04773">
    <property type="entry name" value="FecR"/>
    <property type="match status" value="1"/>
</dbReference>
<dbReference type="InterPro" id="IPR012373">
    <property type="entry name" value="Ferrdict_sens_TM"/>
</dbReference>
<dbReference type="AlphaFoldDB" id="A0A916YZR7"/>
<gene>
    <name evidence="4" type="ORF">GCM10010990_18280</name>
</gene>
<feature type="domain" description="FecR N-terminal" evidence="3">
    <location>
        <begin position="11"/>
        <end position="51"/>
    </location>
</feature>